<name>A0A151XDV9_9HYME</name>
<accession>A0A151XDV9</accession>
<keyword evidence="3" id="KW-1185">Reference proteome</keyword>
<evidence type="ECO:0000313" key="3">
    <source>
        <dbReference type="Proteomes" id="UP000075809"/>
    </source>
</evidence>
<dbReference type="STRING" id="64791.A0A151XDV9"/>
<dbReference type="AlphaFoldDB" id="A0A151XDV9"/>
<evidence type="ECO:0000256" key="1">
    <source>
        <dbReference type="SAM" id="MobiDB-lite"/>
    </source>
</evidence>
<organism evidence="2 3">
    <name type="scientific">Mycetomoellerius zeteki</name>
    <dbReference type="NCBI Taxonomy" id="64791"/>
    <lineage>
        <taxon>Eukaryota</taxon>
        <taxon>Metazoa</taxon>
        <taxon>Ecdysozoa</taxon>
        <taxon>Arthropoda</taxon>
        <taxon>Hexapoda</taxon>
        <taxon>Insecta</taxon>
        <taxon>Pterygota</taxon>
        <taxon>Neoptera</taxon>
        <taxon>Endopterygota</taxon>
        <taxon>Hymenoptera</taxon>
        <taxon>Apocrita</taxon>
        <taxon>Aculeata</taxon>
        <taxon>Formicoidea</taxon>
        <taxon>Formicidae</taxon>
        <taxon>Myrmicinae</taxon>
        <taxon>Mycetomoellerius</taxon>
    </lineage>
</organism>
<dbReference type="EMBL" id="KQ982254">
    <property type="protein sequence ID" value="KYQ58543.1"/>
    <property type="molecule type" value="Genomic_DNA"/>
</dbReference>
<protein>
    <submittedName>
        <fullName evidence="2">Uncharacterized protein</fullName>
    </submittedName>
</protein>
<evidence type="ECO:0000313" key="2">
    <source>
        <dbReference type="EMBL" id="KYQ58543.1"/>
    </source>
</evidence>
<reference evidence="2 3" key="1">
    <citation type="submission" date="2015-09" db="EMBL/GenBank/DDBJ databases">
        <title>Trachymyrmex zeteki WGS genome.</title>
        <authorList>
            <person name="Nygaard S."/>
            <person name="Hu H."/>
            <person name="Boomsma J."/>
            <person name="Zhang G."/>
        </authorList>
    </citation>
    <scope>NUCLEOTIDE SEQUENCE [LARGE SCALE GENOMIC DNA]</scope>
    <source>
        <strain evidence="2">Tzet28-1</strain>
        <tissue evidence="2">Whole body</tissue>
    </source>
</reference>
<proteinExistence type="predicted"/>
<gene>
    <name evidence="2" type="ORF">ALC60_02188</name>
</gene>
<dbReference type="Proteomes" id="UP000075809">
    <property type="component" value="Unassembled WGS sequence"/>
</dbReference>
<feature type="region of interest" description="Disordered" evidence="1">
    <location>
        <begin position="119"/>
        <end position="144"/>
    </location>
</feature>
<feature type="compositionally biased region" description="Basic and acidic residues" evidence="1">
    <location>
        <begin position="123"/>
        <end position="138"/>
    </location>
</feature>
<sequence>MGSYPMVINVSPLPPYVGRTIFISGELLHRRFVVGIHPLSYAIAGGIEAQGSFTERGCFGTHGNGHVSSPRVRHVCISWDTVVKLPLALANPWLRLNRALLVSLVRPVFPLQTLRSHAKTRFPPRDRSRGSAEPDVRGQRGPNCRQSYRPAIHPLLPSVVPPPSRQQWYGQADRRASGVKGGRTPGEWMKGGWIRQTGYSTVSCPFVTDIWPTRGPCTPPEIQHVRDRYARDIYRHADTIIHACTCAYNTLHATSKRDVPKPWDAGSPGAACVSRTQSTLSPAASLRNPLVSRGAEPFYSVDYNAKLTWPCTNHCYCRPSLPVALTQNRAKQQVQRYRCTATSWGYTSTLRETTEGLPDPFRNDSLRAPSRASGNIRTMYSTKLELDPFVTQVIELNQVTKLYGVCAQDNEALRFRAAESLGNFGIESRGSLRAVIFKVTRSYQGQGLRWKQSRVLTSCGETRRVLRQINKFSSFRVLDQLAKAKAKKKRRGIRRRRREEKREDTYFSHPTNFCKFNARALE</sequence>
<feature type="region of interest" description="Disordered" evidence="1">
    <location>
        <begin position="162"/>
        <end position="187"/>
    </location>
</feature>